<dbReference type="EMBL" id="MLFU01000018">
    <property type="protein sequence ID" value="KAK1500657.1"/>
    <property type="molecule type" value="Genomic_DNA"/>
</dbReference>
<reference evidence="1 2" key="1">
    <citation type="submission" date="2016-10" db="EMBL/GenBank/DDBJ databases">
        <title>The genome sequence of Colletotrichum fioriniae PJ7.</title>
        <authorList>
            <person name="Baroncelli R."/>
        </authorList>
    </citation>
    <scope>NUCLEOTIDE SEQUENCE [LARGE SCALE GENOMIC DNA]</scope>
    <source>
        <strain evidence="1 2">Tom-12</strain>
    </source>
</reference>
<evidence type="ECO:0000313" key="1">
    <source>
        <dbReference type="EMBL" id="KAK1500657.1"/>
    </source>
</evidence>
<dbReference type="RefSeq" id="XP_060382878.1">
    <property type="nucleotide sequence ID" value="XM_060522619.1"/>
</dbReference>
<sequence length="264" mass="27894">MGAVPVAQITGRGPPAGKDLLETRWENGLVLWLRVVLEPVEPQGEVCDVVQKGHDGVPPDGAVLCIYGIDGQAQTLGRPATGLEGPAEQTFTAGYILVHLHVVVLPVPCAGPPDVLFAHVKKGPEEKVADVVAMDVGHVGTQKPHADVALKVWDGGHAPLKEGQAVGGRGRARVRGGFPEALRVGEPDEEGVDEFRGCHACCDGGGCEPFRRGGGGGCVVCAEEACEEEGCVREDWVAERYYAGAYEYELVKRAAEHPGVVWVL</sequence>
<gene>
    <name evidence="1" type="ORF">CTAM01_06592</name>
</gene>
<evidence type="ECO:0000313" key="2">
    <source>
        <dbReference type="Proteomes" id="UP001227543"/>
    </source>
</evidence>
<accession>A0ABQ9RBR8</accession>
<dbReference type="GeneID" id="85406857"/>
<name>A0ABQ9RBR8_9PEZI</name>
<protein>
    <submittedName>
        <fullName evidence="1">Uncharacterized protein</fullName>
    </submittedName>
</protein>
<proteinExistence type="predicted"/>
<dbReference type="Proteomes" id="UP001227543">
    <property type="component" value="Unassembled WGS sequence"/>
</dbReference>
<keyword evidence="2" id="KW-1185">Reference proteome</keyword>
<organism evidence="1 2">
    <name type="scientific">Colletotrichum tamarilloi</name>
    <dbReference type="NCBI Taxonomy" id="1209934"/>
    <lineage>
        <taxon>Eukaryota</taxon>
        <taxon>Fungi</taxon>
        <taxon>Dikarya</taxon>
        <taxon>Ascomycota</taxon>
        <taxon>Pezizomycotina</taxon>
        <taxon>Sordariomycetes</taxon>
        <taxon>Hypocreomycetidae</taxon>
        <taxon>Glomerellales</taxon>
        <taxon>Glomerellaceae</taxon>
        <taxon>Colletotrichum</taxon>
        <taxon>Colletotrichum acutatum species complex</taxon>
    </lineage>
</organism>
<comment type="caution">
    <text evidence="1">The sequence shown here is derived from an EMBL/GenBank/DDBJ whole genome shotgun (WGS) entry which is preliminary data.</text>
</comment>